<proteinExistence type="inferred from homology"/>
<keyword evidence="4 7" id="KW-1133">Transmembrane helix</keyword>
<dbReference type="Pfam" id="PF01145">
    <property type="entry name" value="Band_7"/>
    <property type="match status" value="1"/>
</dbReference>
<comment type="function">
    <text evidence="6">HflC and HflK could regulate a protease.</text>
</comment>
<dbReference type="RefSeq" id="WP_133588812.1">
    <property type="nucleotide sequence ID" value="NZ_CP037953.1"/>
</dbReference>
<dbReference type="SMART" id="SM00244">
    <property type="entry name" value="PHB"/>
    <property type="match status" value="1"/>
</dbReference>
<comment type="similarity">
    <text evidence="2 6">Belongs to the band 7/mec-2 family. HflC subfamily.</text>
</comment>
<gene>
    <name evidence="9" type="ORF">EV696_10428</name>
</gene>
<protein>
    <recommendedName>
        <fullName evidence="6">Protein HflC</fullName>
    </recommendedName>
</protein>
<dbReference type="SUPFAM" id="SSF117892">
    <property type="entry name" value="Band 7/SPFH domain"/>
    <property type="match status" value="1"/>
</dbReference>
<dbReference type="AlphaFoldDB" id="A0A4R6V013"/>
<dbReference type="OrthoDB" id="9812991at2"/>
<accession>A0A4R6V013</accession>
<dbReference type="PANTHER" id="PTHR42911:SF1">
    <property type="entry name" value="MODULATOR OF FTSH PROTEASE HFLC"/>
    <property type="match status" value="1"/>
</dbReference>
<feature type="transmembrane region" description="Helical" evidence="7">
    <location>
        <begin position="6"/>
        <end position="26"/>
    </location>
</feature>
<reference evidence="9 10" key="1">
    <citation type="submission" date="2019-03" db="EMBL/GenBank/DDBJ databases">
        <title>Genomic Encyclopedia of Type Strains, Phase IV (KMG-IV): sequencing the most valuable type-strain genomes for metagenomic binning, comparative biology and taxonomic classification.</title>
        <authorList>
            <person name="Goeker M."/>
        </authorList>
    </citation>
    <scope>NUCLEOTIDE SEQUENCE [LARGE SCALE GENOMIC DNA]</scope>
    <source>
        <strain evidence="9 10">DSM 103792</strain>
    </source>
</reference>
<keyword evidence="9" id="KW-0645">Protease</keyword>
<organism evidence="9 10">
    <name type="scientific">Permianibacter aggregans</name>
    <dbReference type="NCBI Taxonomy" id="1510150"/>
    <lineage>
        <taxon>Bacteria</taxon>
        <taxon>Pseudomonadati</taxon>
        <taxon>Pseudomonadota</taxon>
        <taxon>Gammaproteobacteria</taxon>
        <taxon>Pseudomonadales</taxon>
        <taxon>Pseudomonadaceae</taxon>
        <taxon>Permianibacter</taxon>
    </lineage>
</organism>
<dbReference type="NCBIfam" id="TIGR01932">
    <property type="entry name" value="hflC"/>
    <property type="match status" value="2"/>
</dbReference>
<evidence type="ECO:0000313" key="9">
    <source>
        <dbReference type="EMBL" id="TDQ49324.1"/>
    </source>
</evidence>
<dbReference type="CDD" id="cd03405">
    <property type="entry name" value="SPFH_HflC"/>
    <property type="match status" value="1"/>
</dbReference>
<keyword evidence="5 7" id="KW-0472">Membrane</keyword>
<evidence type="ECO:0000256" key="4">
    <source>
        <dbReference type="ARBA" id="ARBA00022989"/>
    </source>
</evidence>
<dbReference type="Proteomes" id="UP000295375">
    <property type="component" value="Unassembled WGS sequence"/>
</dbReference>
<evidence type="ECO:0000256" key="1">
    <source>
        <dbReference type="ARBA" id="ARBA00004167"/>
    </source>
</evidence>
<keyword evidence="9" id="KW-0378">Hydrolase</keyword>
<evidence type="ECO:0000256" key="2">
    <source>
        <dbReference type="ARBA" id="ARBA00007862"/>
    </source>
</evidence>
<keyword evidence="10" id="KW-1185">Reference proteome</keyword>
<dbReference type="InterPro" id="IPR036013">
    <property type="entry name" value="Band_7/SPFH_dom_sf"/>
</dbReference>
<dbReference type="EMBL" id="SNYM01000004">
    <property type="protein sequence ID" value="TDQ49324.1"/>
    <property type="molecule type" value="Genomic_DNA"/>
</dbReference>
<dbReference type="GO" id="GO:0006508">
    <property type="term" value="P:proteolysis"/>
    <property type="evidence" value="ECO:0007669"/>
    <property type="project" value="UniProtKB-KW"/>
</dbReference>
<evidence type="ECO:0000256" key="5">
    <source>
        <dbReference type="ARBA" id="ARBA00023136"/>
    </source>
</evidence>
<feature type="domain" description="Band 7" evidence="8">
    <location>
        <begin position="21"/>
        <end position="190"/>
    </location>
</feature>
<sequence>MQSKTFSILLIAILGAFIAGSSLFIVDARERALVLRFGEVQRNDQGMPIVYEPGLHVKMPFADTVKRIDSRVQNLDGDADRVVTLEKKDVIVDSFVKWKVDDFSHFYLSTNGDVRRASELLERKVDAAIREEFGKRNIKDLVSEARLEAMFKLRDTIQVDAEDLGVEVLDIRIKQINLPNEVSESVYANMRAERVKTATELRSTGQGEANIIKAKTDAEVKILLAQADQESRRIRGEGDATAAKIYADTYKQNAEFYAFLRSLDAYKASFNSDKDVMVVAPDSDFFKYMKKKDGR</sequence>
<keyword evidence="3 7" id="KW-0812">Transmembrane</keyword>
<evidence type="ECO:0000256" key="7">
    <source>
        <dbReference type="SAM" id="Phobius"/>
    </source>
</evidence>
<dbReference type="InterPro" id="IPR010200">
    <property type="entry name" value="HflC"/>
</dbReference>
<dbReference type="InterPro" id="IPR001107">
    <property type="entry name" value="Band_7"/>
</dbReference>
<dbReference type="Gene3D" id="3.30.479.30">
    <property type="entry name" value="Band 7 domain"/>
    <property type="match status" value="1"/>
</dbReference>
<dbReference type="PIRSF" id="PIRSF005651">
    <property type="entry name" value="HflC"/>
    <property type="match status" value="1"/>
</dbReference>
<dbReference type="GO" id="GO:0016020">
    <property type="term" value="C:membrane"/>
    <property type="evidence" value="ECO:0007669"/>
    <property type="project" value="UniProtKB-SubCell"/>
</dbReference>
<dbReference type="GO" id="GO:0008233">
    <property type="term" value="F:peptidase activity"/>
    <property type="evidence" value="ECO:0007669"/>
    <property type="project" value="UniProtKB-KW"/>
</dbReference>
<evidence type="ECO:0000256" key="6">
    <source>
        <dbReference type="PIRNR" id="PIRNR005651"/>
    </source>
</evidence>
<comment type="subcellular location">
    <subcellularLocation>
        <location evidence="1">Membrane</location>
        <topology evidence="1">Single-pass membrane protein</topology>
    </subcellularLocation>
</comment>
<evidence type="ECO:0000313" key="10">
    <source>
        <dbReference type="Proteomes" id="UP000295375"/>
    </source>
</evidence>
<comment type="caution">
    <text evidence="9">The sequence shown here is derived from an EMBL/GenBank/DDBJ whole genome shotgun (WGS) entry which is preliminary data.</text>
</comment>
<dbReference type="PANTHER" id="PTHR42911">
    <property type="entry name" value="MODULATOR OF FTSH PROTEASE HFLC"/>
    <property type="match status" value="1"/>
</dbReference>
<evidence type="ECO:0000259" key="8">
    <source>
        <dbReference type="SMART" id="SM00244"/>
    </source>
</evidence>
<name>A0A4R6V013_9GAMM</name>
<evidence type="ECO:0000256" key="3">
    <source>
        <dbReference type="ARBA" id="ARBA00022692"/>
    </source>
</evidence>